<evidence type="ECO:0000313" key="2">
    <source>
        <dbReference type="Proteomes" id="UP000053958"/>
    </source>
</evidence>
<keyword evidence="2" id="KW-1185">Reference proteome</keyword>
<gene>
    <name evidence="1" type="ORF">T310_3107</name>
</gene>
<dbReference type="GeneID" id="25315457"/>
<evidence type="ECO:0000313" key="1">
    <source>
        <dbReference type="EMBL" id="KKA22851.1"/>
    </source>
</evidence>
<dbReference type="EMBL" id="LASV01000121">
    <property type="protein sequence ID" value="KKA22851.1"/>
    <property type="molecule type" value="Genomic_DNA"/>
</dbReference>
<dbReference type="RefSeq" id="XP_013329463.1">
    <property type="nucleotide sequence ID" value="XM_013474009.1"/>
</dbReference>
<name>A0A0F4YYD4_RASE3</name>
<comment type="caution">
    <text evidence="1">The sequence shown here is derived from an EMBL/GenBank/DDBJ whole genome shotgun (WGS) entry which is preliminary data.</text>
</comment>
<dbReference type="AlphaFoldDB" id="A0A0F4YYD4"/>
<dbReference type="Proteomes" id="UP000053958">
    <property type="component" value="Unassembled WGS sequence"/>
</dbReference>
<organism evidence="1 2">
    <name type="scientific">Rasamsonia emersonii (strain ATCC 16479 / CBS 393.64 / IMI 116815)</name>
    <dbReference type="NCBI Taxonomy" id="1408163"/>
    <lineage>
        <taxon>Eukaryota</taxon>
        <taxon>Fungi</taxon>
        <taxon>Dikarya</taxon>
        <taxon>Ascomycota</taxon>
        <taxon>Pezizomycotina</taxon>
        <taxon>Eurotiomycetes</taxon>
        <taxon>Eurotiomycetidae</taxon>
        <taxon>Eurotiales</taxon>
        <taxon>Trichocomaceae</taxon>
        <taxon>Rasamsonia</taxon>
    </lineage>
</organism>
<reference evidence="1 2" key="1">
    <citation type="submission" date="2015-04" db="EMBL/GenBank/DDBJ databases">
        <authorList>
            <person name="Heijne W.H."/>
            <person name="Fedorova N.D."/>
            <person name="Nierman W.C."/>
            <person name="Vollebregt A.W."/>
            <person name="Zhao Z."/>
            <person name="Wu L."/>
            <person name="Kumar M."/>
            <person name="Stam H."/>
            <person name="van den Berg M.A."/>
            <person name="Pel H.J."/>
        </authorList>
    </citation>
    <scope>NUCLEOTIDE SEQUENCE [LARGE SCALE GENOMIC DNA]</scope>
    <source>
        <strain evidence="1 2">CBS 393.64</strain>
    </source>
</reference>
<protein>
    <submittedName>
        <fullName evidence="1">Uncharacterized protein</fullName>
    </submittedName>
</protein>
<sequence>MEESSSREQQPARRWACLVSGRRVTGQGGQEGGQGTPTACWGKASLSLQGHWEAALIEASRLTKATTTAIQQTYLDGWTMTARPASSPLTCCGHTRDFTSA</sequence>
<accession>A0A0F4YYD4</accession>
<proteinExistence type="predicted"/>